<reference evidence="3" key="1">
    <citation type="submission" date="2016-06" db="UniProtKB">
        <authorList>
            <consortium name="WormBaseParasite"/>
        </authorList>
    </citation>
    <scope>IDENTIFICATION</scope>
</reference>
<gene>
    <name evidence="1" type="ORF">OFLC_LOCUS15892</name>
</gene>
<sequence>MFRYEFLYLATAVICRFERRHYVPLCDFLLFTLLYLKMRRKISTHLVRERIGQTEKNIAQGREKCRRKMDAFIKKKDARNIISNQLRSKAARIQAIESDKPDLNIAAQKFQKAKNRIITQSFERVEKIAKLMERRKLSIHNALFATLSAKKASKE</sequence>
<proteinExistence type="predicted"/>
<evidence type="ECO:0000313" key="3">
    <source>
        <dbReference type="WBParaSite" id="OFLC_0001590501-mRNA-1"/>
    </source>
</evidence>
<protein>
    <submittedName>
        <fullName evidence="3">30S ribosomal protein S20</fullName>
    </submittedName>
</protein>
<evidence type="ECO:0000313" key="2">
    <source>
        <dbReference type="Proteomes" id="UP000267606"/>
    </source>
</evidence>
<dbReference type="WBParaSite" id="OFLC_0001590501-mRNA-1">
    <property type="protein sequence ID" value="OFLC_0001590501-mRNA-1"/>
    <property type="gene ID" value="OFLC_0001590501"/>
</dbReference>
<dbReference type="STRING" id="387005.A0A183I830"/>
<dbReference type="EMBL" id="UZAJ01043150">
    <property type="protein sequence ID" value="VDP24615.1"/>
    <property type="molecule type" value="Genomic_DNA"/>
</dbReference>
<accession>A0A183I830</accession>
<evidence type="ECO:0000313" key="1">
    <source>
        <dbReference type="EMBL" id="VDP24615.1"/>
    </source>
</evidence>
<organism evidence="3">
    <name type="scientific">Onchocerca flexuosa</name>
    <dbReference type="NCBI Taxonomy" id="387005"/>
    <lineage>
        <taxon>Eukaryota</taxon>
        <taxon>Metazoa</taxon>
        <taxon>Ecdysozoa</taxon>
        <taxon>Nematoda</taxon>
        <taxon>Chromadorea</taxon>
        <taxon>Rhabditida</taxon>
        <taxon>Spirurina</taxon>
        <taxon>Spiruromorpha</taxon>
        <taxon>Filarioidea</taxon>
        <taxon>Onchocercidae</taxon>
        <taxon>Onchocerca</taxon>
    </lineage>
</organism>
<reference evidence="1 2" key="2">
    <citation type="submission" date="2018-11" db="EMBL/GenBank/DDBJ databases">
        <authorList>
            <consortium name="Pathogen Informatics"/>
        </authorList>
    </citation>
    <scope>NUCLEOTIDE SEQUENCE [LARGE SCALE GENOMIC DNA]</scope>
</reference>
<keyword evidence="2" id="KW-1185">Reference proteome</keyword>
<name>A0A183I830_9BILA</name>
<dbReference type="Proteomes" id="UP000267606">
    <property type="component" value="Unassembled WGS sequence"/>
</dbReference>
<dbReference type="AlphaFoldDB" id="A0A183I830"/>